<comment type="function">
    <text evidence="7">Binds directly to 23S ribosomal RNA and is necessary for the in vitro assembly process of the 50S ribosomal subunit. It is not involved in the protein synthesizing functions of that subunit.</text>
</comment>
<dbReference type="PROSITE" id="PS00937">
    <property type="entry name" value="RIBOSOMAL_L20"/>
    <property type="match status" value="1"/>
</dbReference>
<evidence type="ECO:0000256" key="4">
    <source>
        <dbReference type="ARBA" id="ARBA00022980"/>
    </source>
</evidence>
<proteinExistence type="inferred from homology"/>
<name>A0A7S3FG49_9VIRI</name>
<protein>
    <recommendedName>
        <fullName evidence="7">50S ribosomal protein L20</fullName>
    </recommendedName>
</protein>
<evidence type="ECO:0000256" key="6">
    <source>
        <dbReference type="RuleBase" id="RU000561"/>
    </source>
</evidence>
<dbReference type="InterPro" id="IPR035566">
    <property type="entry name" value="Ribosomal_protein_bL20_C"/>
</dbReference>
<dbReference type="GO" id="GO:1990904">
    <property type="term" value="C:ribonucleoprotein complex"/>
    <property type="evidence" value="ECO:0007669"/>
    <property type="project" value="UniProtKB-KW"/>
</dbReference>
<evidence type="ECO:0000313" key="8">
    <source>
        <dbReference type="EMBL" id="CAE0145998.1"/>
    </source>
</evidence>
<dbReference type="SUPFAM" id="SSF74731">
    <property type="entry name" value="Ribosomal protein L20"/>
    <property type="match status" value="1"/>
</dbReference>
<evidence type="ECO:0000256" key="7">
    <source>
        <dbReference type="RuleBase" id="RU004311"/>
    </source>
</evidence>
<comment type="similarity">
    <text evidence="1 6">Belongs to the bacterial ribosomal protein bL20 family.</text>
</comment>
<dbReference type="Pfam" id="PF00453">
    <property type="entry name" value="Ribosomal_L20"/>
    <property type="match status" value="1"/>
</dbReference>
<evidence type="ECO:0000256" key="1">
    <source>
        <dbReference type="ARBA" id="ARBA00007698"/>
    </source>
</evidence>
<dbReference type="InterPro" id="IPR005813">
    <property type="entry name" value="Ribosomal_bL20"/>
</dbReference>
<dbReference type="GO" id="GO:0019843">
    <property type="term" value="F:rRNA binding"/>
    <property type="evidence" value="ECO:0007669"/>
    <property type="project" value="UniProtKB-KW"/>
</dbReference>
<dbReference type="AlphaFoldDB" id="A0A7S3FG49"/>
<keyword evidence="5 6" id="KW-0687">Ribonucleoprotein</keyword>
<dbReference type="GO" id="GO:0003735">
    <property type="term" value="F:structural constituent of ribosome"/>
    <property type="evidence" value="ECO:0007669"/>
    <property type="project" value="InterPro"/>
</dbReference>
<dbReference type="GO" id="GO:0005840">
    <property type="term" value="C:ribosome"/>
    <property type="evidence" value="ECO:0007669"/>
    <property type="project" value="UniProtKB-KW"/>
</dbReference>
<dbReference type="PRINTS" id="PR00062">
    <property type="entry name" value="RIBOSOMALL20"/>
</dbReference>
<evidence type="ECO:0000256" key="5">
    <source>
        <dbReference type="ARBA" id="ARBA00023274"/>
    </source>
</evidence>
<dbReference type="EMBL" id="HBHY01016421">
    <property type="protein sequence ID" value="CAE0145998.1"/>
    <property type="molecule type" value="Transcribed_RNA"/>
</dbReference>
<dbReference type="Gene3D" id="6.10.160.10">
    <property type="match status" value="1"/>
</dbReference>
<gene>
    <name evidence="8" type="ORF">PSIN1315_LOCUS10639</name>
</gene>
<accession>A0A7S3FG49</accession>
<dbReference type="CDD" id="cd07026">
    <property type="entry name" value="Ribosomal_L20"/>
    <property type="match status" value="1"/>
</dbReference>
<keyword evidence="2 7" id="KW-0699">rRNA-binding</keyword>
<evidence type="ECO:0000256" key="2">
    <source>
        <dbReference type="ARBA" id="ARBA00022730"/>
    </source>
</evidence>
<sequence length="122" mass="13666">MHKDKVLRLAKGFRGRAKNCVRIARQSVSRALQFAYRDRRQCKREFRSLWITRVNAAARQHGVTYGNLSHGLKQEGIALNTKVLSELAVQEPESFRSLVDHVKAAQGVDSFLPGKAARAPAP</sequence>
<dbReference type="InterPro" id="IPR049946">
    <property type="entry name" value="RIBOSOMAL_L20_CS"/>
</dbReference>
<organism evidence="8">
    <name type="scientific">Prasinoderma singulare</name>
    <dbReference type="NCBI Taxonomy" id="676789"/>
    <lineage>
        <taxon>Eukaryota</taxon>
        <taxon>Viridiplantae</taxon>
        <taxon>Prasinodermophyta</taxon>
        <taxon>Prasinodermophyceae</taxon>
        <taxon>Prasinodermales</taxon>
        <taxon>Prasinodermaceae</taxon>
        <taxon>Prasinoderma</taxon>
    </lineage>
</organism>
<dbReference type="HAMAP" id="MF_00382">
    <property type="entry name" value="Ribosomal_bL20"/>
    <property type="match status" value="1"/>
</dbReference>
<dbReference type="GO" id="GO:0006412">
    <property type="term" value="P:translation"/>
    <property type="evidence" value="ECO:0007669"/>
    <property type="project" value="InterPro"/>
</dbReference>
<keyword evidence="4 6" id="KW-0689">Ribosomal protein</keyword>
<evidence type="ECO:0000256" key="3">
    <source>
        <dbReference type="ARBA" id="ARBA00022884"/>
    </source>
</evidence>
<dbReference type="PANTHER" id="PTHR10986">
    <property type="entry name" value="39S RIBOSOMAL PROTEIN L20"/>
    <property type="match status" value="1"/>
</dbReference>
<dbReference type="FunFam" id="1.10.1900.20:FF:000001">
    <property type="entry name" value="50S ribosomal protein L20"/>
    <property type="match status" value="1"/>
</dbReference>
<reference evidence="8" key="1">
    <citation type="submission" date="2021-01" db="EMBL/GenBank/DDBJ databases">
        <authorList>
            <person name="Corre E."/>
            <person name="Pelletier E."/>
            <person name="Niang G."/>
            <person name="Scheremetjew M."/>
            <person name="Finn R."/>
            <person name="Kale V."/>
            <person name="Holt S."/>
            <person name="Cochrane G."/>
            <person name="Meng A."/>
            <person name="Brown T."/>
            <person name="Cohen L."/>
        </authorList>
    </citation>
    <scope>NUCLEOTIDE SEQUENCE</scope>
    <source>
        <strain evidence="8">RCC927</strain>
    </source>
</reference>
<dbReference type="NCBIfam" id="TIGR01032">
    <property type="entry name" value="rplT_bact"/>
    <property type="match status" value="1"/>
</dbReference>
<keyword evidence="3 7" id="KW-0694">RNA-binding</keyword>
<dbReference type="Gene3D" id="1.10.1900.20">
    <property type="entry name" value="Ribosomal protein L20"/>
    <property type="match status" value="1"/>
</dbReference>